<feature type="domain" description="HAUS augmin-like complex subunit 6 N-terminal" evidence="2">
    <location>
        <begin position="51"/>
        <end position="218"/>
    </location>
</feature>
<accession>A0AAW2HKL1</accession>
<dbReference type="AlphaFoldDB" id="A0AAW2HKL1"/>
<gene>
    <name evidence="3" type="ORF">PYX00_007552</name>
</gene>
<feature type="coiled-coil region" evidence="1">
    <location>
        <begin position="308"/>
        <end position="345"/>
    </location>
</feature>
<protein>
    <recommendedName>
        <fullName evidence="2">HAUS augmin-like complex subunit 6 N-terminal domain-containing protein</fullName>
    </recommendedName>
</protein>
<evidence type="ECO:0000256" key="1">
    <source>
        <dbReference type="SAM" id="Coils"/>
    </source>
</evidence>
<proteinExistence type="predicted"/>
<keyword evidence="1" id="KW-0175">Coiled coil</keyword>
<dbReference type="Pfam" id="PF14661">
    <property type="entry name" value="HAUS6_N"/>
    <property type="match status" value="1"/>
</dbReference>
<name>A0AAW2HKL1_9NEOP</name>
<evidence type="ECO:0000259" key="2">
    <source>
        <dbReference type="Pfam" id="PF14661"/>
    </source>
</evidence>
<reference evidence="3" key="1">
    <citation type="journal article" date="2024" name="Gigascience">
        <title>Chromosome-level genome of the poultry shaft louse Menopon gallinae provides insight into the host-switching and adaptive evolution of parasitic lice.</title>
        <authorList>
            <person name="Xu Y."/>
            <person name="Ma L."/>
            <person name="Liu S."/>
            <person name="Liang Y."/>
            <person name="Liu Q."/>
            <person name="He Z."/>
            <person name="Tian L."/>
            <person name="Duan Y."/>
            <person name="Cai W."/>
            <person name="Li H."/>
            <person name="Song F."/>
        </authorList>
    </citation>
    <scope>NUCLEOTIDE SEQUENCE</scope>
    <source>
        <strain evidence="3">Cailab_2023a</strain>
    </source>
</reference>
<comment type="caution">
    <text evidence="3">The sequence shown here is derived from an EMBL/GenBank/DDBJ whole genome shotgun (WGS) entry which is preliminary data.</text>
</comment>
<evidence type="ECO:0000313" key="3">
    <source>
        <dbReference type="EMBL" id="KAL0269995.1"/>
    </source>
</evidence>
<dbReference type="InterPro" id="IPR028163">
    <property type="entry name" value="HAUS_6_N"/>
</dbReference>
<dbReference type="EMBL" id="JARGDH010000004">
    <property type="protein sequence ID" value="KAL0269995.1"/>
    <property type="molecule type" value="Genomic_DNA"/>
</dbReference>
<organism evidence="3">
    <name type="scientific">Menopon gallinae</name>
    <name type="common">poultry shaft louse</name>
    <dbReference type="NCBI Taxonomy" id="328185"/>
    <lineage>
        <taxon>Eukaryota</taxon>
        <taxon>Metazoa</taxon>
        <taxon>Ecdysozoa</taxon>
        <taxon>Arthropoda</taxon>
        <taxon>Hexapoda</taxon>
        <taxon>Insecta</taxon>
        <taxon>Pterygota</taxon>
        <taxon>Neoptera</taxon>
        <taxon>Paraneoptera</taxon>
        <taxon>Psocodea</taxon>
        <taxon>Troctomorpha</taxon>
        <taxon>Phthiraptera</taxon>
        <taxon>Amblycera</taxon>
        <taxon>Menoponidae</taxon>
        <taxon>Menopon</taxon>
    </lineage>
</organism>
<sequence>MNQNDSDLHLIRGVVREQLITLWAYHRRTQTLDEFQKFLSEGLSPSCLNLTMFNQICYFLLGLINKEERDKLIKWPIINIQDQTKFRKAVSATVKDLMVKYPQFNIKKLPESYLVDPNHNQKKVLDFIMRLCNVAISLSLDPSHLVMTNRNGLNENEIETAICIIKQARTFEEKAIEENEFPITKFENIRMCIRNKCVAVKQENTNLNNRINKVKRNLTEKGILKPNNSSDLDYLKEIYDSRLDEFKNINKKLQVFSDAATEVLYNMKAIGEPIQLTAKDLGLDNGESNFFNATTKSCDRLKLLFDFMKSKDAQVKEKEEYLKSLENLKKSLLRERKLLQSFTEKSTTCIEEGS</sequence>